<dbReference type="EMBL" id="JEMT01011595">
    <property type="protein sequence ID" value="EXX77248.1"/>
    <property type="molecule type" value="Genomic_DNA"/>
</dbReference>
<name>A0A015NDD6_RHIIW</name>
<protein>
    <submittedName>
        <fullName evidence="1">Uncharacterized protein</fullName>
    </submittedName>
</protein>
<evidence type="ECO:0000313" key="2">
    <source>
        <dbReference type="Proteomes" id="UP000022910"/>
    </source>
</evidence>
<evidence type="ECO:0000313" key="1">
    <source>
        <dbReference type="EMBL" id="EXX77248.1"/>
    </source>
</evidence>
<dbReference type="AlphaFoldDB" id="A0A015NDD6"/>
<organism evidence="1 2">
    <name type="scientific">Rhizophagus irregularis (strain DAOM 197198w)</name>
    <name type="common">Glomus intraradices</name>
    <dbReference type="NCBI Taxonomy" id="1432141"/>
    <lineage>
        <taxon>Eukaryota</taxon>
        <taxon>Fungi</taxon>
        <taxon>Fungi incertae sedis</taxon>
        <taxon>Mucoromycota</taxon>
        <taxon>Glomeromycotina</taxon>
        <taxon>Glomeromycetes</taxon>
        <taxon>Glomerales</taxon>
        <taxon>Glomeraceae</taxon>
        <taxon>Rhizophagus</taxon>
    </lineage>
</organism>
<gene>
    <name evidence="1" type="ORF">RirG_025550</name>
</gene>
<dbReference type="OrthoDB" id="2337158at2759"/>
<comment type="caution">
    <text evidence="1">The sequence shown here is derived from an EMBL/GenBank/DDBJ whole genome shotgun (WGS) entry which is preliminary data.</text>
</comment>
<accession>A0A015NDD6</accession>
<keyword evidence="2" id="KW-1185">Reference proteome</keyword>
<reference evidence="1 2" key="1">
    <citation type="submission" date="2014-02" db="EMBL/GenBank/DDBJ databases">
        <title>Single nucleus genome sequencing reveals high similarity among nuclei of an endomycorrhizal fungus.</title>
        <authorList>
            <person name="Lin K."/>
            <person name="Geurts R."/>
            <person name="Zhang Z."/>
            <person name="Limpens E."/>
            <person name="Saunders D.G."/>
            <person name="Mu D."/>
            <person name="Pang E."/>
            <person name="Cao H."/>
            <person name="Cha H."/>
            <person name="Lin T."/>
            <person name="Zhou Q."/>
            <person name="Shang Y."/>
            <person name="Li Y."/>
            <person name="Ivanov S."/>
            <person name="Sharma T."/>
            <person name="Velzen R.V."/>
            <person name="Ruijter N.D."/>
            <person name="Aanen D.K."/>
            <person name="Win J."/>
            <person name="Kamoun S."/>
            <person name="Bisseling T."/>
            <person name="Huang S."/>
        </authorList>
    </citation>
    <scope>NUCLEOTIDE SEQUENCE [LARGE SCALE GENOMIC DNA]</scope>
    <source>
        <strain evidence="2">DAOM197198w</strain>
    </source>
</reference>
<proteinExistence type="predicted"/>
<dbReference type="Proteomes" id="UP000022910">
    <property type="component" value="Unassembled WGS sequence"/>
</dbReference>
<sequence>MAYISDRKEEEGNLYFLLCETEETEGVRKEAEEMLKVYPEIVESYEKLNKSIKTFSTNSKIMPNTYQSLIENCLDEEHYTAALDLLDSFQNEQFYPPKLHIRKMMEIIVNPKVDKDINFKSYKILQHVLYTTGSIAFENIWNFENHSDPEEVWPVGYDSFWAFIKDKFNSLTQNIDDNDQSTRILLFLEQIVNVFEIDMRIKQRKFFSSILLRLVTRSRTNLRIVIDSLITSVFSKEIPMEAIRLSQRLLDQIIILSYAGHICRDSLKNEMYLQINLLEPSRMISFLQTLLSNTFKYQLIEKALLDSDLSNIKKEKKLILSSLSLVKITKIFLYSIPYTRNLTEPVAIWRHIFFLSSILQSYVNAKTLRQEKQGKVVIVHGLDDEEMDVVADDLISKRLKELKKWLKQKDMGDLKDRSELLLEMMDADAKQIKIFVDEE</sequence>
<dbReference type="HOGENOM" id="CLU_624292_0_0_1"/>
<dbReference type="SMR" id="A0A015NDD6"/>